<feature type="domain" description="Sulfatase N-terminal" evidence="6">
    <location>
        <begin position="31"/>
        <end position="89"/>
    </location>
</feature>
<dbReference type="Gene3D" id="3.40.720.10">
    <property type="entry name" value="Alkaline Phosphatase, subunit A"/>
    <property type="match status" value="1"/>
</dbReference>
<keyword evidence="5" id="KW-0106">Calcium</keyword>
<evidence type="ECO:0000256" key="2">
    <source>
        <dbReference type="ARBA" id="ARBA00008779"/>
    </source>
</evidence>
<dbReference type="SUPFAM" id="SSF53649">
    <property type="entry name" value="Alkaline phosphatase-like"/>
    <property type="match status" value="1"/>
</dbReference>
<dbReference type="InterPro" id="IPR000917">
    <property type="entry name" value="Sulfatase_N"/>
</dbReference>
<comment type="similarity">
    <text evidence="2">Belongs to the sulfatase family.</text>
</comment>
<evidence type="ECO:0000256" key="4">
    <source>
        <dbReference type="ARBA" id="ARBA00022801"/>
    </source>
</evidence>
<dbReference type="GO" id="GO:0004065">
    <property type="term" value="F:arylsulfatase activity"/>
    <property type="evidence" value="ECO:0007669"/>
    <property type="project" value="TreeGrafter"/>
</dbReference>
<organism evidence="7 8">
    <name type="scientific">Wuchereria bancrofti</name>
    <dbReference type="NCBI Taxonomy" id="6293"/>
    <lineage>
        <taxon>Eukaryota</taxon>
        <taxon>Metazoa</taxon>
        <taxon>Ecdysozoa</taxon>
        <taxon>Nematoda</taxon>
        <taxon>Chromadorea</taxon>
        <taxon>Rhabditida</taxon>
        <taxon>Spirurina</taxon>
        <taxon>Spiruromorpha</taxon>
        <taxon>Filarioidea</taxon>
        <taxon>Onchocercidae</taxon>
        <taxon>Wuchereria</taxon>
    </lineage>
</organism>
<comment type="cofactor">
    <cofactor evidence="1">
        <name>Ca(2+)</name>
        <dbReference type="ChEBI" id="CHEBI:29108"/>
    </cofactor>
</comment>
<evidence type="ECO:0000256" key="3">
    <source>
        <dbReference type="ARBA" id="ARBA00022723"/>
    </source>
</evidence>
<dbReference type="InterPro" id="IPR050738">
    <property type="entry name" value="Sulfatase"/>
</dbReference>
<dbReference type="InterPro" id="IPR024607">
    <property type="entry name" value="Sulfatase_CS"/>
</dbReference>
<dbReference type="Proteomes" id="UP000004810">
    <property type="component" value="Unassembled WGS sequence"/>
</dbReference>
<accession>J9DQ35</accession>
<dbReference type="Pfam" id="PF00884">
    <property type="entry name" value="Sulfatase"/>
    <property type="match status" value="1"/>
</dbReference>
<reference evidence="8" key="1">
    <citation type="submission" date="2012-08" db="EMBL/GenBank/DDBJ databases">
        <title>The Genome Sequence of Wuchereria bancrofti.</title>
        <authorList>
            <person name="Nutman T.B."/>
            <person name="Fink D.L."/>
            <person name="Russ C."/>
            <person name="Young S."/>
            <person name="Zeng Q."/>
            <person name="Koehrsen M."/>
            <person name="Alvarado L."/>
            <person name="Berlin A."/>
            <person name="Chapman S.B."/>
            <person name="Chen Z."/>
            <person name="Freedman E."/>
            <person name="Gellesch M."/>
            <person name="Goldberg J."/>
            <person name="Griggs A."/>
            <person name="Gujja S."/>
            <person name="Heilman E.R."/>
            <person name="Heiman D."/>
            <person name="Hepburn T."/>
            <person name="Howarth C."/>
            <person name="Jen D."/>
            <person name="Larson L."/>
            <person name="Lewis B."/>
            <person name="Mehta T."/>
            <person name="Park D."/>
            <person name="Pearson M."/>
            <person name="Roberts A."/>
            <person name="Saif S."/>
            <person name="Shea T."/>
            <person name="Shenoy N."/>
            <person name="Sisk P."/>
            <person name="Stolte C."/>
            <person name="Sykes S."/>
            <person name="Walk T."/>
            <person name="White J."/>
            <person name="Yandava C."/>
            <person name="Haas B."/>
            <person name="Henn M.R."/>
            <person name="Nusbaum C."/>
            <person name="Birren B."/>
        </authorList>
    </citation>
    <scope>NUCLEOTIDE SEQUENCE [LARGE SCALE GENOMIC DNA]</scope>
    <source>
        <strain evidence="8">NA</strain>
    </source>
</reference>
<proteinExistence type="inferred from homology"/>
<dbReference type="GO" id="GO:0046872">
    <property type="term" value="F:metal ion binding"/>
    <property type="evidence" value="ECO:0007669"/>
    <property type="project" value="UniProtKB-KW"/>
</dbReference>
<dbReference type="PANTHER" id="PTHR42693">
    <property type="entry name" value="ARYLSULFATASE FAMILY MEMBER"/>
    <property type="match status" value="1"/>
</dbReference>
<keyword evidence="3" id="KW-0479">Metal-binding</keyword>
<evidence type="ECO:0000313" key="8">
    <source>
        <dbReference type="Proteomes" id="UP000004810"/>
    </source>
</evidence>
<evidence type="ECO:0000256" key="5">
    <source>
        <dbReference type="ARBA" id="ARBA00022837"/>
    </source>
</evidence>
<evidence type="ECO:0000313" key="7">
    <source>
        <dbReference type="EMBL" id="EJW71651.1"/>
    </source>
</evidence>
<comment type="caution">
    <text evidence="7">The sequence shown here is derived from an EMBL/GenBank/DDBJ whole genome shotgun (WGS) entry which is preliminary data.</text>
</comment>
<dbReference type="InterPro" id="IPR017850">
    <property type="entry name" value="Alkaline_phosphatase_core_sf"/>
</dbReference>
<protein>
    <recommendedName>
        <fullName evidence="6">Sulfatase N-terminal domain-containing protein</fullName>
    </recommendedName>
</protein>
<sequence length="90" mass="9989">MVYVNIGDWAEKCMKCADHLCDIQPATPERPNIVILMVDDLGYGDLQSYGHPNQEVGEIDDMIREGVRFTQAYSADSMCSPSRAGFMTGI</sequence>
<dbReference type="PROSITE" id="PS00523">
    <property type="entry name" value="SULFATASE_1"/>
    <property type="match status" value="1"/>
</dbReference>
<keyword evidence="4" id="KW-0378">Hydrolase</keyword>
<evidence type="ECO:0000259" key="6">
    <source>
        <dbReference type="Pfam" id="PF00884"/>
    </source>
</evidence>
<dbReference type="PANTHER" id="PTHR42693:SF15">
    <property type="entry name" value="ARYLSULFATASE"/>
    <property type="match status" value="1"/>
</dbReference>
<name>J9DQ35_WUCBA</name>
<dbReference type="AlphaFoldDB" id="J9DQ35"/>
<evidence type="ECO:0000256" key="1">
    <source>
        <dbReference type="ARBA" id="ARBA00001913"/>
    </source>
</evidence>
<gene>
    <name evidence="7" type="ORF">WUBG_17442</name>
</gene>
<dbReference type="EMBL" id="ADBV01018024">
    <property type="protein sequence ID" value="EJW71651.1"/>
    <property type="molecule type" value="Genomic_DNA"/>
</dbReference>